<dbReference type="EMBL" id="JAANQT010000182">
    <property type="protein sequence ID" value="KAG1313575.1"/>
    <property type="molecule type" value="Genomic_DNA"/>
</dbReference>
<accession>A0A9P7BVY9</accession>
<evidence type="ECO:0000313" key="7">
    <source>
        <dbReference type="Proteomes" id="UP000716291"/>
    </source>
</evidence>
<dbReference type="SUPFAM" id="SSF46774">
    <property type="entry name" value="ARID-like"/>
    <property type="match status" value="1"/>
</dbReference>
<dbReference type="GO" id="GO:0003677">
    <property type="term" value="F:DNA binding"/>
    <property type="evidence" value="ECO:0007669"/>
    <property type="project" value="InterPro"/>
</dbReference>
<feature type="domain" description="ARID" evidence="5">
    <location>
        <begin position="11"/>
        <end position="103"/>
    </location>
</feature>
<feature type="region of interest" description="Disordered" evidence="4">
    <location>
        <begin position="129"/>
        <end position="148"/>
    </location>
</feature>
<reference evidence="6" key="1">
    <citation type="journal article" date="2020" name="Microb. Genom.">
        <title>Genetic diversity of clinical and environmental Mucorales isolates obtained from an investigation of mucormycosis cases among solid organ transplant recipients.</title>
        <authorList>
            <person name="Nguyen M.H."/>
            <person name="Kaul D."/>
            <person name="Muto C."/>
            <person name="Cheng S.J."/>
            <person name="Richter R.A."/>
            <person name="Bruno V.M."/>
            <person name="Liu G."/>
            <person name="Beyhan S."/>
            <person name="Sundermann A.J."/>
            <person name="Mounaud S."/>
            <person name="Pasculle A.W."/>
            <person name="Nierman W.C."/>
            <person name="Driscoll E."/>
            <person name="Cumbie R."/>
            <person name="Clancy C.J."/>
            <person name="Dupont C.L."/>
        </authorList>
    </citation>
    <scope>NUCLEOTIDE SEQUENCE</scope>
    <source>
        <strain evidence="6">GL11</strain>
    </source>
</reference>
<dbReference type="GO" id="GO:0016586">
    <property type="term" value="C:RSC-type complex"/>
    <property type="evidence" value="ECO:0007669"/>
    <property type="project" value="TreeGrafter"/>
</dbReference>
<keyword evidence="1" id="KW-0805">Transcription regulation</keyword>
<name>A0A9P7BVY9_RHIOR</name>
<evidence type="ECO:0000313" key="6">
    <source>
        <dbReference type="EMBL" id="KAG1313575.1"/>
    </source>
</evidence>
<evidence type="ECO:0000256" key="3">
    <source>
        <dbReference type="ARBA" id="ARBA00023242"/>
    </source>
</evidence>
<dbReference type="PROSITE" id="PS51011">
    <property type="entry name" value="ARID"/>
    <property type="match status" value="1"/>
</dbReference>
<comment type="caution">
    <text evidence="6">The sequence shown here is derived from an EMBL/GenBank/DDBJ whole genome shotgun (WGS) entry which is preliminary data.</text>
</comment>
<dbReference type="AlphaFoldDB" id="A0A9P7BVY9"/>
<dbReference type="Gene3D" id="1.10.150.60">
    <property type="entry name" value="ARID DNA-binding domain"/>
    <property type="match status" value="1"/>
</dbReference>
<dbReference type="InterPro" id="IPR001606">
    <property type="entry name" value="ARID_dom"/>
</dbReference>
<dbReference type="SMART" id="SM00501">
    <property type="entry name" value="BRIGHT"/>
    <property type="match status" value="1"/>
</dbReference>
<dbReference type="CDD" id="cd16100">
    <property type="entry name" value="ARID"/>
    <property type="match status" value="1"/>
</dbReference>
<dbReference type="SMART" id="SM01014">
    <property type="entry name" value="ARID"/>
    <property type="match status" value="1"/>
</dbReference>
<evidence type="ECO:0000259" key="5">
    <source>
        <dbReference type="PROSITE" id="PS51011"/>
    </source>
</evidence>
<gene>
    <name evidence="6" type="ORF">G6F64_002141</name>
</gene>
<keyword evidence="7" id="KW-1185">Reference proteome</keyword>
<evidence type="ECO:0000256" key="2">
    <source>
        <dbReference type="ARBA" id="ARBA00023163"/>
    </source>
</evidence>
<dbReference type="Proteomes" id="UP000716291">
    <property type="component" value="Unassembled WGS sequence"/>
</dbReference>
<dbReference type="PANTHER" id="PTHR22970">
    <property type="entry name" value="AT-RICH INTERACTIVE DOMAIN-CONTAINING PROTEIN 2"/>
    <property type="match status" value="1"/>
</dbReference>
<dbReference type="PANTHER" id="PTHR22970:SF14">
    <property type="entry name" value="AT-RICH INTERACTIVE DOMAIN-CONTAINING PROTEIN 2"/>
    <property type="match status" value="1"/>
</dbReference>
<evidence type="ECO:0000256" key="1">
    <source>
        <dbReference type="ARBA" id="ARBA00023015"/>
    </source>
</evidence>
<sequence length="697" mass="78857">MVHLPDTIDRTPEYVKFIQELQQFHESKGTRLVAEPVLGGRRLDLYKIFQVVVDAGGFDEVTKNRGWKQVGNLFNFRSTCTNSAYILKGVYIRNLLGYEEERVWNKAWQPPKELLGPHAHRASTLAGKAYRQVEKKTPTRPKKPSSSNTLVKNLTHNHVTEKDRILFALQFGRKSDIEWALNQVVQYSFECPQKIDLGTTPLLLETLISLAETGLMQLATAYHARQMNYSVIDQIMGENDHEHHDSSPELSTVLKVLHTLRNFSFIKECVIVLSNTQSVNNVILQSLEIALMAGHVEIGRHSVDILENIAPHIQLVSNEDPFLVSLYKLIAAHDRYMLIGSIRTLTWLSVSSENHTHLAHSPVLELTSQMLLADDEELVGTVLEYTYQYVKISAECRHEFLKLCHGGVFNLLIALLLTKSKYFTTRFVQQDWALLSPDSAKMFKGQTKSAIPRMPDLTIYHNLDEPFRCLGWLKDKFEVADQSSVLSIDDIYMLYEARFRLEKALKMKDFYTVIKIAFSSAYSKNCVQKINGPVIQGLDIIGIQMKTNILQDRKSPLNVNAFTLQKHVFSSHISSTGAEEEYYCQWSSCAGYSSNKDTFLSHLQTHVYIPETRCPSPELSSSPSTPSSSSSLESIESVDCNQDVQGIALAACFLLDCISQDPEGAGYLKPFEKELHSIAESRPRLAGKIWSICSHFS</sequence>
<organism evidence="6 7">
    <name type="scientific">Rhizopus oryzae</name>
    <name type="common">Mucormycosis agent</name>
    <name type="synonym">Rhizopus arrhizus var. delemar</name>
    <dbReference type="NCBI Taxonomy" id="64495"/>
    <lineage>
        <taxon>Eukaryota</taxon>
        <taxon>Fungi</taxon>
        <taxon>Fungi incertae sedis</taxon>
        <taxon>Mucoromycota</taxon>
        <taxon>Mucoromycotina</taxon>
        <taxon>Mucoromycetes</taxon>
        <taxon>Mucorales</taxon>
        <taxon>Mucorineae</taxon>
        <taxon>Rhizopodaceae</taxon>
        <taxon>Rhizopus</taxon>
    </lineage>
</organism>
<keyword evidence="2" id="KW-0804">Transcription</keyword>
<keyword evidence="3" id="KW-0539">Nucleus</keyword>
<evidence type="ECO:0000256" key="4">
    <source>
        <dbReference type="SAM" id="MobiDB-lite"/>
    </source>
</evidence>
<dbReference type="Pfam" id="PF01388">
    <property type="entry name" value="ARID"/>
    <property type="match status" value="1"/>
</dbReference>
<protein>
    <recommendedName>
        <fullName evidence="5">ARID domain-containing protein</fullName>
    </recommendedName>
</protein>
<dbReference type="InterPro" id="IPR036431">
    <property type="entry name" value="ARID_dom_sf"/>
</dbReference>
<dbReference type="InterPro" id="IPR052406">
    <property type="entry name" value="Chromatin_Remodeling_Comp"/>
</dbReference>
<proteinExistence type="predicted"/>